<evidence type="ECO:0000256" key="5">
    <source>
        <dbReference type="ARBA" id="ARBA00035523"/>
    </source>
</evidence>
<evidence type="ECO:0000256" key="3">
    <source>
        <dbReference type="ARBA" id="ARBA00023274"/>
    </source>
</evidence>
<dbReference type="InterPro" id="IPR014721">
    <property type="entry name" value="Ribsml_uS5_D2-typ_fold_subgr"/>
</dbReference>
<dbReference type="GO" id="GO:0005737">
    <property type="term" value="C:cytoplasm"/>
    <property type="evidence" value="ECO:0007669"/>
    <property type="project" value="UniProtKB-ARBA"/>
</dbReference>
<dbReference type="SUPFAM" id="SSF54211">
    <property type="entry name" value="Ribosomal protein S5 domain 2-like"/>
    <property type="match status" value="1"/>
</dbReference>
<dbReference type="GO" id="GO:0015935">
    <property type="term" value="C:small ribosomal subunit"/>
    <property type="evidence" value="ECO:0007669"/>
    <property type="project" value="TreeGrafter"/>
</dbReference>
<dbReference type="EMBL" id="CP029077">
    <property type="protein sequence ID" value="QED23305.1"/>
    <property type="molecule type" value="Genomic_DNA"/>
</dbReference>
<evidence type="ECO:0000256" key="2">
    <source>
        <dbReference type="ARBA" id="ARBA00022980"/>
    </source>
</evidence>
<accession>A0A5B8XEJ1</accession>
<protein>
    <recommendedName>
        <fullName evidence="4">Small ribosomal subunit protein uS9</fullName>
    </recommendedName>
    <alternativeName>
        <fullName evidence="5">30S ribosomal protein S9</fullName>
    </alternativeName>
</protein>
<evidence type="ECO:0000256" key="6">
    <source>
        <dbReference type="SAM" id="MobiDB-lite"/>
    </source>
</evidence>
<keyword evidence="2 7" id="KW-0689">Ribosomal protein</keyword>
<organism evidence="7 8">
    <name type="scientific">Candidatus Deianiraea vastatrix</name>
    <dbReference type="NCBI Taxonomy" id="2163644"/>
    <lineage>
        <taxon>Bacteria</taxon>
        <taxon>Pseudomonadati</taxon>
        <taxon>Pseudomonadota</taxon>
        <taxon>Alphaproteobacteria</taxon>
        <taxon>Rickettsiales</taxon>
        <taxon>Candidatus Deianiraeaceae</taxon>
        <taxon>Candidatus Deianiraea</taxon>
    </lineage>
</organism>
<dbReference type="AlphaFoldDB" id="A0A5B8XEJ1"/>
<evidence type="ECO:0000313" key="7">
    <source>
        <dbReference type="EMBL" id="QED23305.1"/>
    </source>
</evidence>
<dbReference type="Gene3D" id="3.30.230.10">
    <property type="match status" value="1"/>
</dbReference>
<feature type="region of interest" description="Disordered" evidence="6">
    <location>
        <begin position="1"/>
        <end position="34"/>
    </location>
</feature>
<dbReference type="NCBIfam" id="NF001099">
    <property type="entry name" value="PRK00132.1"/>
    <property type="match status" value="1"/>
</dbReference>
<dbReference type="RefSeq" id="WP_146820585.1">
    <property type="nucleotide sequence ID" value="NZ_CP029077.1"/>
</dbReference>
<comment type="similarity">
    <text evidence="1">Belongs to the universal ribosomal protein uS9 family.</text>
</comment>
<gene>
    <name evidence="7" type="ORF">Deia_00508</name>
</gene>
<dbReference type="PANTHER" id="PTHR21569">
    <property type="entry name" value="RIBOSOMAL PROTEIN S9"/>
    <property type="match status" value="1"/>
</dbReference>
<dbReference type="GO" id="GO:0003735">
    <property type="term" value="F:structural constituent of ribosome"/>
    <property type="evidence" value="ECO:0007669"/>
    <property type="project" value="InterPro"/>
</dbReference>
<evidence type="ECO:0000256" key="4">
    <source>
        <dbReference type="ARBA" id="ARBA00035259"/>
    </source>
</evidence>
<dbReference type="InterPro" id="IPR000754">
    <property type="entry name" value="Ribosomal_uS9"/>
</dbReference>
<evidence type="ECO:0000256" key="1">
    <source>
        <dbReference type="ARBA" id="ARBA00005251"/>
    </source>
</evidence>
<dbReference type="Proteomes" id="UP000321934">
    <property type="component" value="Chromosome"/>
</dbReference>
<keyword evidence="3" id="KW-0687">Ribonucleoprotein</keyword>
<evidence type="ECO:0000313" key="8">
    <source>
        <dbReference type="Proteomes" id="UP000321934"/>
    </source>
</evidence>
<dbReference type="InterPro" id="IPR023035">
    <property type="entry name" value="Ribosomal_uS9_bac/plastid"/>
</dbReference>
<dbReference type="GO" id="GO:0006412">
    <property type="term" value="P:translation"/>
    <property type="evidence" value="ECO:0007669"/>
    <property type="project" value="InterPro"/>
</dbReference>
<dbReference type="GO" id="GO:0003723">
    <property type="term" value="F:RNA binding"/>
    <property type="evidence" value="ECO:0007669"/>
    <property type="project" value="TreeGrafter"/>
</dbReference>
<dbReference type="InterPro" id="IPR020568">
    <property type="entry name" value="Ribosomal_Su5_D2-typ_SF"/>
</dbReference>
<dbReference type="PANTHER" id="PTHR21569:SF1">
    <property type="entry name" value="SMALL RIBOSOMAL SUBUNIT PROTEIN US9M"/>
    <property type="match status" value="1"/>
</dbReference>
<name>A0A5B8XEJ1_9RICK</name>
<reference evidence="7 8" key="1">
    <citation type="journal article" date="2019" name="ISME J.">
        <title>Deianiraea, an extracellular bacterium associated with the ciliate Paramecium, suggests an alternative scenario for the evolution of Rickettsiales.</title>
        <authorList>
            <person name="Castelli M."/>
            <person name="Sabaneyeva E."/>
            <person name="Lanzoni O."/>
            <person name="Lebedeva N."/>
            <person name="Floriano A.M."/>
            <person name="Gaiarsa S."/>
            <person name="Benken K."/>
            <person name="Modeo L."/>
            <person name="Bandi C."/>
            <person name="Potekhin A."/>
            <person name="Sassera D."/>
            <person name="Petroni G."/>
        </authorList>
    </citation>
    <scope>NUCLEOTIDE SEQUENCE [LARGE SCALE GENOMIC DNA]</scope>
    <source>
        <strain evidence="7">CyL4-1</strain>
    </source>
</reference>
<keyword evidence="8" id="KW-1185">Reference proteome</keyword>
<dbReference type="OrthoDB" id="9803965at2"/>
<sequence>MPKTVKTEDNASQVVATKPAKKTPTSSNSVATKKIATSTKTAKATLLAKPSQKVSSVSEKSISSDNISVKNKTVVKKTIKNSFSSFHAVGKRKACVARVWLSIADQKGSGVITINGRNFVDFFGPRSVYSKKLEIPFATSLLNISDFNLSISTNGGGMTGCIDAISLGLSRALILFDAKLSMDLKHAGLLTRDSRVVESKKYGLRKARKREQYSKR</sequence>
<dbReference type="Pfam" id="PF00380">
    <property type="entry name" value="Ribosomal_S9"/>
    <property type="match status" value="1"/>
</dbReference>
<proteinExistence type="inferred from homology"/>